<dbReference type="GeneID" id="110975337"/>
<evidence type="ECO:0000259" key="2">
    <source>
        <dbReference type="Pfam" id="PF15749"/>
    </source>
</evidence>
<keyword evidence="3" id="KW-1185">Reference proteome</keyword>
<feature type="region of interest" description="Disordered" evidence="1">
    <location>
        <begin position="130"/>
        <end position="193"/>
    </location>
</feature>
<dbReference type="GO" id="GO:0005634">
    <property type="term" value="C:nucleus"/>
    <property type="evidence" value="ECO:0007669"/>
    <property type="project" value="TreeGrafter"/>
</dbReference>
<dbReference type="PANTHER" id="PTHR15863:SF2">
    <property type="entry name" value="MRN COMPLEX-INTERACTING PROTEIN"/>
    <property type="match status" value="1"/>
</dbReference>
<sequence length="235" mass="26096">MNQSQSDKVKMPQEFHVVRCYACLVFQVQQVKKAHKWACKMCGEKQSLKKEYGRGSGADCRRHVQKLNMIAGGSGGTGCTPDPSPEQCQAIANSSFDADFRDVTENRQDSLENTEVEAPLSKWQAFIDEDGTDEIPEGPTQEDHSHPRLGSAEITLSRPAYRGRGGRRHGGWKSARKRKRDDPDQDIDAESGTASLQNANFSCLGFRQTWPTSASGFKTTRLQDQGNIFRDVANA</sequence>
<evidence type="ECO:0000313" key="4">
    <source>
        <dbReference type="RefSeq" id="XP_022083431.1"/>
    </source>
</evidence>
<reference evidence="4" key="1">
    <citation type="submission" date="2025-08" db="UniProtKB">
        <authorList>
            <consortium name="RefSeq"/>
        </authorList>
    </citation>
    <scope>IDENTIFICATION</scope>
</reference>
<dbReference type="InterPro" id="IPR032739">
    <property type="entry name" value="MRNIP"/>
</dbReference>
<dbReference type="Proteomes" id="UP000694845">
    <property type="component" value="Unplaced"/>
</dbReference>
<dbReference type="AlphaFoldDB" id="A0A8B7XU37"/>
<dbReference type="KEGG" id="aplc:110975337"/>
<dbReference type="OrthoDB" id="5960226at2759"/>
<feature type="compositionally biased region" description="Basic residues" evidence="1">
    <location>
        <begin position="164"/>
        <end position="179"/>
    </location>
</feature>
<protein>
    <submittedName>
        <fullName evidence="4">MRN complex-interacting protein-like isoform X1</fullName>
    </submittedName>
</protein>
<dbReference type="InterPro" id="IPR049472">
    <property type="entry name" value="MRNIP_N"/>
</dbReference>
<evidence type="ECO:0000256" key="1">
    <source>
        <dbReference type="SAM" id="MobiDB-lite"/>
    </source>
</evidence>
<evidence type="ECO:0000313" key="3">
    <source>
        <dbReference type="Proteomes" id="UP000694845"/>
    </source>
</evidence>
<proteinExistence type="predicted"/>
<feature type="domain" description="MRN complex-interacting protein N-terminal" evidence="2">
    <location>
        <begin position="17"/>
        <end position="126"/>
    </location>
</feature>
<dbReference type="Pfam" id="PF15749">
    <property type="entry name" value="MRNIP"/>
    <property type="match status" value="1"/>
</dbReference>
<dbReference type="PANTHER" id="PTHR15863">
    <property type="entry name" value="MRN COMPLEX-INTERACTING PROTEIN"/>
    <property type="match status" value="1"/>
</dbReference>
<gene>
    <name evidence="4" type="primary">LOC110975337</name>
</gene>
<dbReference type="GO" id="GO:0003682">
    <property type="term" value="F:chromatin binding"/>
    <property type="evidence" value="ECO:0007669"/>
    <property type="project" value="TreeGrafter"/>
</dbReference>
<dbReference type="GO" id="GO:0007095">
    <property type="term" value="P:mitotic G2 DNA damage checkpoint signaling"/>
    <property type="evidence" value="ECO:0007669"/>
    <property type="project" value="TreeGrafter"/>
</dbReference>
<organism evidence="3 4">
    <name type="scientific">Acanthaster planci</name>
    <name type="common">Crown-of-thorns starfish</name>
    <dbReference type="NCBI Taxonomy" id="133434"/>
    <lineage>
        <taxon>Eukaryota</taxon>
        <taxon>Metazoa</taxon>
        <taxon>Echinodermata</taxon>
        <taxon>Eleutherozoa</taxon>
        <taxon>Asterozoa</taxon>
        <taxon>Asteroidea</taxon>
        <taxon>Valvatacea</taxon>
        <taxon>Valvatida</taxon>
        <taxon>Acanthasteridae</taxon>
        <taxon>Acanthaster</taxon>
    </lineage>
</organism>
<dbReference type="RefSeq" id="XP_022083431.1">
    <property type="nucleotide sequence ID" value="XM_022227739.1"/>
</dbReference>
<accession>A0A8B7XU37</accession>
<name>A0A8B7XU37_ACAPL</name>